<name>A0A1D1VKB9_RAMVA</name>
<sequence>MTNLILQSLRFPRVVNERRALRRLRLVNVSGGPTQAQPPHEWHGLLWPRCPPAPAISNHRPRTGVRSKTKFANSVLRSPTLFGTCFHVKNNNRRTTLLGSTRAPSVTMLEDSTVDAPSSAPVIASSSKPAQVLALPPADLHLPVVEPALLAKLQNPCEYVDLENCLPQNRAKFGEIEGPATSTGRGRGAGRSEKHRIRSFDDWAEALSLFSRFRGYYAPELASPMVGYINVIRKLSKQFPLATWQA</sequence>
<protein>
    <submittedName>
        <fullName evidence="1">Uncharacterized protein</fullName>
    </submittedName>
</protein>
<dbReference type="AlphaFoldDB" id="A0A1D1VKB9"/>
<accession>A0A1D1VKB9</accession>
<dbReference type="Proteomes" id="UP000186922">
    <property type="component" value="Unassembled WGS sequence"/>
</dbReference>
<evidence type="ECO:0000313" key="1">
    <source>
        <dbReference type="EMBL" id="GAV01361.1"/>
    </source>
</evidence>
<gene>
    <name evidence="1" type="primary">RvY_12085-1</name>
    <name evidence="1" type="synonym">RvY_12085.1</name>
    <name evidence="1" type="ORF">RvY_12085</name>
</gene>
<proteinExistence type="predicted"/>
<organism evidence="1 2">
    <name type="scientific">Ramazzottius varieornatus</name>
    <name type="common">Water bear</name>
    <name type="synonym">Tardigrade</name>
    <dbReference type="NCBI Taxonomy" id="947166"/>
    <lineage>
        <taxon>Eukaryota</taxon>
        <taxon>Metazoa</taxon>
        <taxon>Ecdysozoa</taxon>
        <taxon>Tardigrada</taxon>
        <taxon>Eutardigrada</taxon>
        <taxon>Parachela</taxon>
        <taxon>Hypsibioidea</taxon>
        <taxon>Ramazzottiidae</taxon>
        <taxon>Ramazzottius</taxon>
    </lineage>
</organism>
<evidence type="ECO:0000313" key="2">
    <source>
        <dbReference type="Proteomes" id="UP000186922"/>
    </source>
</evidence>
<reference evidence="1 2" key="1">
    <citation type="journal article" date="2016" name="Nat. Commun.">
        <title>Extremotolerant tardigrade genome and improved radiotolerance of human cultured cells by tardigrade-unique protein.</title>
        <authorList>
            <person name="Hashimoto T."/>
            <person name="Horikawa D.D."/>
            <person name="Saito Y."/>
            <person name="Kuwahara H."/>
            <person name="Kozuka-Hata H."/>
            <person name="Shin-I T."/>
            <person name="Minakuchi Y."/>
            <person name="Ohishi K."/>
            <person name="Motoyama A."/>
            <person name="Aizu T."/>
            <person name="Enomoto A."/>
            <person name="Kondo K."/>
            <person name="Tanaka S."/>
            <person name="Hara Y."/>
            <person name="Koshikawa S."/>
            <person name="Sagara H."/>
            <person name="Miura T."/>
            <person name="Yokobori S."/>
            <person name="Miyagawa K."/>
            <person name="Suzuki Y."/>
            <person name="Kubo T."/>
            <person name="Oyama M."/>
            <person name="Kohara Y."/>
            <person name="Fujiyama A."/>
            <person name="Arakawa K."/>
            <person name="Katayama T."/>
            <person name="Toyoda A."/>
            <person name="Kunieda T."/>
        </authorList>
    </citation>
    <scope>NUCLEOTIDE SEQUENCE [LARGE SCALE GENOMIC DNA]</scope>
    <source>
        <strain evidence="1 2">YOKOZUNA-1</strain>
    </source>
</reference>
<keyword evidence="2" id="KW-1185">Reference proteome</keyword>
<comment type="caution">
    <text evidence="1">The sequence shown here is derived from an EMBL/GenBank/DDBJ whole genome shotgun (WGS) entry which is preliminary data.</text>
</comment>
<dbReference type="EMBL" id="BDGG01000007">
    <property type="protein sequence ID" value="GAV01361.1"/>
    <property type="molecule type" value="Genomic_DNA"/>
</dbReference>